<dbReference type="PANTHER" id="PTHR33202:SF7">
    <property type="entry name" value="FERRIC UPTAKE REGULATION PROTEIN"/>
    <property type="match status" value="1"/>
</dbReference>
<dbReference type="Proteomes" id="UP000617951">
    <property type="component" value="Unassembled WGS sequence"/>
</dbReference>
<organism evidence="8 9">
    <name type="scientific">Guopingia tenuis</name>
    <dbReference type="NCBI Taxonomy" id="2763656"/>
    <lineage>
        <taxon>Bacteria</taxon>
        <taxon>Bacillati</taxon>
        <taxon>Bacillota</taxon>
        <taxon>Clostridia</taxon>
        <taxon>Christensenellales</taxon>
        <taxon>Christensenellaceae</taxon>
        <taxon>Guopingia</taxon>
    </lineage>
</organism>
<dbReference type="GO" id="GO:1900376">
    <property type="term" value="P:regulation of secondary metabolite biosynthetic process"/>
    <property type="evidence" value="ECO:0007669"/>
    <property type="project" value="TreeGrafter"/>
</dbReference>
<comment type="similarity">
    <text evidence="1">Belongs to the Fur family.</text>
</comment>
<dbReference type="InterPro" id="IPR036388">
    <property type="entry name" value="WH-like_DNA-bd_sf"/>
</dbReference>
<keyword evidence="9" id="KW-1185">Reference proteome</keyword>
<dbReference type="GO" id="GO:0003700">
    <property type="term" value="F:DNA-binding transcription factor activity"/>
    <property type="evidence" value="ECO:0007669"/>
    <property type="project" value="InterPro"/>
</dbReference>
<feature type="binding site" evidence="7">
    <location>
        <position position="83"/>
    </location>
    <ligand>
        <name>Zn(2+)</name>
        <dbReference type="ChEBI" id="CHEBI:29105"/>
    </ligand>
</feature>
<dbReference type="CDD" id="cd07153">
    <property type="entry name" value="Fur_like"/>
    <property type="match status" value="1"/>
</dbReference>
<name>A0A926DI58_9FIRM</name>
<feature type="binding site" evidence="7">
    <location>
        <position position="86"/>
    </location>
    <ligand>
        <name>Zn(2+)</name>
        <dbReference type="ChEBI" id="CHEBI:29105"/>
    </ligand>
</feature>
<comment type="cofactor">
    <cofactor evidence="7">
        <name>Zn(2+)</name>
        <dbReference type="ChEBI" id="CHEBI:29105"/>
    </cofactor>
    <text evidence="7">Binds 1 zinc ion per subunit.</text>
</comment>
<sequence length="137" mass="15902">MEKKVRYSRQRELIRQTVRSHPSHPTADEVFAMVREVCPNISLATVYRNLNFLAEEGSIRKIPTENGPDRFDGQEPEHYHLICTQCGRVIDIGAEVFREIAEEIFEENGFVMSSQRLIIYGICEDCNQKQKKEGEKK</sequence>
<evidence type="ECO:0000256" key="5">
    <source>
        <dbReference type="ARBA" id="ARBA00023125"/>
    </source>
</evidence>
<evidence type="ECO:0000256" key="6">
    <source>
        <dbReference type="ARBA" id="ARBA00023163"/>
    </source>
</evidence>
<dbReference type="RefSeq" id="WP_178620165.1">
    <property type="nucleotide sequence ID" value="NZ_JACRSS010000003.1"/>
</dbReference>
<evidence type="ECO:0000256" key="7">
    <source>
        <dbReference type="PIRSR" id="PIRSR602481-1"/>
    </source>
</evidence>
<evidence type="ECO:0000256" key="2">
    <source>
        <dbReference type="ARBA" id="ARBA00022491"/>
    </source>
</evidence>
<evidence type="ECO:0000313" key="9">
    <source>
        <dbReference type="Proteomes" id="UP000617951"/>
    </source>
</evidence>
<evidence type="ECO:0000256" key="4">
    <source>
        <dbReference type="ARBA" id="ARBA00023015"/>
    </source>
</evidence>
<dbReference type="Gene3D" id="3.30.1490.190">
    <property type="match status" value="1"/>
</dbReference>
<dbReference type="PANTHER" id="PTHR33202">
    <property type="entry name" value="ZINC UPTAKE REGULATION PROTEIN"/>
    <property type="match status" value="1"/>
</dbReference>
<dbReference type="InterPro" id="IPR036390">
    <property type="entry name" value="WH_DNA-bd_sf"/>
</dbReference>
<keyword evidence="6" id="KW-0804">Transcription</keyword>
<accession>A0A926DI58</accession>
<dbReference type="Pfam" id="PF01475">
    <property type="entry name" value="FUR"/>
    <property type="match status" value="1"/>
</dbReference>
<dbReference type="InterPro" id="IPR002481">
    <property type="entry name" value="FUR"/>
</dbReference>
<proteinExistence type="inferred from homology"/>
<feature type="binding site" evidence="7">
    <location>
        <position position="123"/>
    </location>
    <ligand>
        <name>Zn(2+)</name>
        <dbReference type="ChEBI" id="CHEBI:29105"/>
    </ligand>
</feature>
<keyword evidence="4" id="KW-0805">Transcription regulation</keyword>
<feature type="binding site" evidence="7">
    <location>
        <position position="126"/>
    </location>
    <ligand>
        <name>Zn(2+)</name>
        <dbReference type="ChEBI" id="CHEBI:29105"/>
    </ligand>
</feature>
<dbReference type="AlphaFoldDB" id="A0A926DI58"/>
<keyword evidence="7" id="KW-0479">Metal-binding</keyword>
<dbReference type="GO" id="GO:0000976">
    <property type="term" value="F:transcription cis-regulatory region binding"/>
    <property type="evidence" value="ECO:0007669"/>
    <property type="project" value="TreeGrafter"/>
</dbReference>
<dbReference type="Gene3D" id="1.10.10.10">
    <property type="entry name" value="Winged helix-like DNA-binding domain superfamily/Winged helix DNA-binding domain"/>
    <property type="match status" value="1"/>
</dbReference>
<dbReference type="InterPro" id="IPR043135">
    <property type="entry name" value="Fur_C"/>
</dbReference>
<keyword evidence="5" id="KW-0238">DNA-binding</keyword>
<keyword evidence="2" id="KW-0678">Repressor</keyword>
<keyword evidence="3 7" id="KW-0862">Zinc</keyword>
<evidence type="ECO:0000256" key="3">
    <source>
        <dbReference type="ARBA" id="ARBA00022833"/>
    </source>
</evidence>
<gene>
    <name evidence="8" type="ORF">H8693_06775</name>
</gene>
<evidence type="ECO:0000313" key="8">
    <source>
        <dbReference type="EMBL" id="MBC8538636.1"/>
    </source>
</evidence>
<dbReference type="GO" id="GO:0008270">
    <property type="term" value="F:zinc ion binding"/>
    <property type="evidence" value="ECO:0007669"/>
    <property type="project" value="TreeGrafter"/>
</dbReference>
<dbReference type="SUPFAM" id="SSF46785">
    <property type="entry name" value="Winged helix' DNA-binding domain"/>
    <property type="match status" value="1"/>
</dbReference>
<dbReference type="GO" id="GO:0045892">
    <property type="term" value="P:negative regulation of DNA-templated transcription"/>
    <property type="evidence" value="ECO:0007669"/>
    <property type="project" value="TreeGrafter"/>
</dbReference>
<reference evidence="8" key="1">
    <citation type="submission" date="2020-08" db="EMBL/GenBank/DDBJ databases">
        <title>Genome public.</title>
        <authorList>
            <person name="Liu C."/>
            <person name="Sun Q."/>
        </authorList>
    </citation>
    <scope>NUCLEOTIDE SEQUENCE</scope>
    <source>
        <strain evidence="8">NSJ-63</strain>
    </source>
</reference>
<protein>
    <submittedName>
        <fullName evidence="8">Transcriptional repressor</fullName>
    </submittedName>
</protein>
<evidence type="ECO:0000256" key="1">
    <source>
        <dbReference type="ARBA" id="ARBA00007957"/>
    </source>
</evidence>
<comment type="caution">
    <text evidence="8">The sequence shown here is derived from an EMBL/GenBank/DDBJ whole genome shotgun (WGS) entry which is preliminary data.</text>
</comment>
<dbReference type="EMBL" id="JACRSS010000003">
    <property type="protein sequence ID" value="MBC8538636.1"/>
    <property type="molecule type" value="Genomic_DNA"/>
</dbReference>